<dbReference type="InterPro" id="IPR013517">
    <property type="entry name" value="FG-GAP"/>
</dbReference>
<dbReference type="Gene3D" id="2.60.40.2030">
    <property type="match status" value="1"/>
</dbReference>
<feature type="domain" description="SLH" evidence="8">
    <location>
        <begin position="1129"/>
        <end position="1192"/>
    </location>
</feature>
<dbReference type="SUPFAM" id="SSF69318">
    <property type="entry name" value="Integrin alpha N-terminal domain"/>
    <property type="match status" value="1"/>
</dbReference>
<dbReference type="Gene3D" id="2.60.40.4270">
    <property type="entry name" value="Listeria-Bacteroides repeat domain"/>
    <property type="match status" value="1"/>
</dbReference>
<evidence type="ECO:0000256" key="1">
    <source>
        <dbReference type="ARBA" id="ARBA00004196"/>
    </source>
</evidence>
<dbReference type="InterPro" id="IPR013378">
    <property type="entry name" value="InlB-like_B-rpt"/>
</dbReference>
<comment type="caution">
    <text evidence="9">The sequence shown here is derived from an EMBL/GenBank/DDBJ whole genome shotgun (WGS) entry which is preliminary data.</text>
</comment>
<dbReference type="PROSITE" id="PS51272">
    <property type="entry name" value="SLH"/>
    <property type="match status" value="3"/>
</dbReference>
<dbReference type="InterPro" id="IPR005102">
    <property type="entry name" value="Carbo-bd_X2"/>
</dbReference>
<dbReference type="InterPro" id="IPR028994">
    <property type="entry name" value="Integrin_alpha_N"/>
</dbReference>
<dbReference type="InterPro" id="IPR018247">
    <property type="entry name" value="EF_Hand_1_Ca_BS"/>
</dbReference>
<evidence type="ECO:0000313" key="10">
    <source>
        <dbReference type="Proteomes" id="UP000310636"/>
    </source>
</evidence>
<keyword evidence="2" id="KW-0732">Signal</keyword>
<proteinExistence type="predicted"/>
<dbReference type="Pfam" id="PF03442">
    <property type="entry name" value="CBM_X2"/>
    <property type="match status" value="1"/>
</dbReference>
<dbReference type="InterPro" id="IPR013783">
    <property type="entry name" value="Ig-like_fold"/>
</dbReference>
<dbReference type="Proteomes" id="UP000310636">
    <property type="component" value="Unassembled WGS sequence"/>
</dbReference>
<dbReference type="InterPro" id="IPR042229">
    <property type="entry name" value="Listeria/Bacterioides_rpt_sf"/>
</dbReference>
<keyword evidence="10" id="KW-1185">Reference proteome</keyword>
<comment type="subcellular location">
    <subcellularLocation>
        <location evidence="1">Cell envelope</location>
    </subcellularLocation>
</comment>
<accession>A0A4S4BL44</accession>
<feature type="domain" description="SLH" evidence="8">
    <location>
        <begin position="1257"/>
        <end position="1320"/>
    </location>
</feature>
<keyword evidence="5" id="KW-0136">Cellulose degradation</keyword>
<evidence type="ECO:0000256" key="3">
    <source>
        <dbReference type="ARBA" id="ARBA00022737"/>
    </source>
</evidence>
<dbReference type="GO" id="GO:0016020">
    <property type="term" value="C:membrane"/>
    <property type="evidence" value="ECO:0007669"/>
    <property type="project" value="InterPro"/>
</dbReference>
<sequence>MSRQNFREWFGRRRVTVRWKSGNKLSKLIPVILTALLTVAPLHSFAADPPHYQSSTTIYTVAAPEIIYDIKYADLDDDGNLDMIVIQIMSNQIGVLRGNGDGTFQVPQLYNVGDNPRSATVGDFNKDGINDIVVGSYNSAFVSILLGKADGQYEDAVPYPSGYKSLSVTSGDFNKDGNLDVAATNDSAGRVSILYGNGDGSFQTAVTETVGSYPRIVKSGDFNRDGNLDLICTNDGSNSISVLLGDGNGGFSRQDYPTGAAPFEFAIGDWNRDGVEDLAVNANGADAMTILIGNADGSFGAPILYSSGGGTYPIFIDAGDINDDGYLDILVTTQGYSYVQYLGNGDGTFQAGITYAPTADVREVNAEDFNGDGIPDLLLRSYTSIELILSKSEGTVAFDSAAYSVSEDGGSAIVTIVRSDSYGPTTVRLTTTDGSATAGTDYTAVTDTISFLAGETVKTYPIPIDDNAVYSGNRMFTATLSDPSNMVSLGAQSSASITIMEDELPDTTAPTVDVTKFTAIDNYDGTPDQLLGSANAIGESGANVRAYAWNDANDDNAIDAGELSATGVDLGTSAADGSVSAADLGDLPPGSYKYVLTATDAAGNESLRVVSAAISVILSKAAMPQDSEISPTTATFDINPANRSDVTTEMTLNGNTLTGIVNGGSPLVEDEDYTVVDDTVTIGQSYLAEQPVGSTTLTFTFSAGSEQTLVITVSDSTPTTYGVIYDGNTSDGGTAPTETNKASGATFAAKANTFTKTGYTFSGWNTEADGEGTAYAEGATVTMPTAALTLYAQWSAIPTYAISPLSNETLNALTAGYASGTQDTITVTVTQTGTGDLTALATTLSGTNASSFTITQPVATTLNSGMPSTTFTLKPNDGLAAGTYTATVTVSATHMTPVTFTVTQVVNRADSGSSTSSNTTVDLVIDLNGTRLDPDTIDTTKPSVTLQVTPKDGVAYVSIPGSLLTRFAGQNATFFIEIQAPYGSYRVPVNLASLVPGLQDLLAANKLNAEDISFKITLTDKSGDADIQAAFARGLPNGKVMGAIVDFSIEIINTKTKQPVGAADKFSKAMVRIIPMPKEMTDLPDQWGAFRYNETAKQFEFVPARKVQIEGNWYVMISSLSNSVYVVADNSVYFTDVRQDWSQPFIDLAAAKGLVNGVGGGLYDPNKEVTRAEFAAMLVRALGRGHSTNTAAPYEDVKQGAWYYSEVAQAKELGLLAFASSNRFKPEQVLTREEMASMLAAAIELEKLPSTGEKVSLNGYKDMGRIDPIYMEDVRLMVSLNIMNGTSKDTFSPEGETTRAQAAAVLVRALRVLGFIDQLNHP</sequence>
<dbReference type="InterPro" id="IPR038081">
    <property type="entry name" value="CalX-like_sf"/>
</dbReference>
<evidence type="ECO:0000256" key="6">
    <source>
        <dbReference type="ARBA" id="ARBA00023277"/>
    </source>
</evidence>
<organism evidence="9 10">
    <name type="scientific">Cohnella fermenti</name>
    <dbReference type="NCBI Taxonomy" id="2565925"/>
    <lineage>
        <taxon>Bacteria</taxon>
        <taxon>Bacillati</taxon>
        <taxon>Bacillota</taxon>
        <taxon>Bacilli</taxon>
        <taxon>Bacillales</taxon>
        <taxon>Paenibacillaceae</taxon>
        <taxon>Cohnella</taxon>
    </lineage>
</organism>
<dbReference type="SMART" id="SM00237">
    <property type="entry name" value="Calx_beta"/>
    <property type="match status" value="1"/>
</dbReference>
<evidence type="ECO:0000256" key="7">
    <source>
        <dbReference type="ARBA" id="ARBA00023326"/>
    </source>
</evidence>
<keyword evidence="4" id="KW-0106">Calcium</keyword>
<evidence type="ECO:0000313" key="9">
    <source>
        <dbReference type="EMBL" id="THF75484.1"/>
    </source>
</evidence>
<keyword evidence="3" id="KW-0677">Repeat</keyword>
<dbReference type="PANTHER" id="PTHR46580">
    <property type="entry name" value="SENSOR KINASE-RELATED"/>
    <property type="match status" value="1"/>
</dbReference>
<dbReference type="Gene3D" id="2.30.30.100">
    <property type="match status" value="1"/>
</dbReference>
<keyword evidence="6" id="KW-0119">Carbohydrate metabolism</keyword>
<dbReference type="Pfam" id="PF00395">
    <property type="entry name" value="SLH"/>
    <property type="match status" value="3"/>
</dbReference>
<evidence type="ECO:0000256" key="5">
    <source>
        <dbReference type="ARBA" id="ARBA00023001"/>
    </source>
</evidence>
<dbReference type="Gene3D" id="2.130.10.130">
    <property type="entry name" value="Integrin alpha, N-terminal"/>
    <property type="match status" value="2"/>
</dbReference>
<dbReference type="GO" id="GO:0030313">
    <property type="term" value="C:cell envelope"/>
    <property type="evidence" value="ECO:0007669"/>
    <property type="project" value="UniProtKB-SubCell"/>
</dbReference>
<evidence type="ECO:0000256" key="2">
    <source>
        <dbReference type="ARBA" id="ARBA00022729"/>
    </source>
</evidence>
<dbReference type="SUPFAM" id="SSF141072">
    <property type="entry name" value="CalX-like"/>
    <property type="match status" value="1"/>
</dbReference>
<gene>
    <name evidence="9" type="ORF">E6C55_21800</name>
</gene>
<name>A0A4S4BL44_9BACL</name>
<feature type="domain" description="SLH" evidence="8">
    <location>
        <begin position="1193"/>
        <end position="1253"/>
    </location>
</feature>
<protein>
    <recommendedName>
        <fullName evidence="8">SLH domain-containing protein</fullName>
    </recommendedName>
</protein>
<dbReference type="Pfam" id="PF13517">
    <property type="entry name" value="FG-GAP_3"/>
    <property type="match status" value="3"/>
</dbReference>
<dbReference type="Pfam" id="PF03160">
    <property type="entry name" value="Calx-beta"/>
    <property type="match status" value="1"/>
</dbReference>
<dbReference type="GO" id="GO:0007154">
    <property type="term" value="P:cell communication"/>
    <property type="evidence" value="ECO:0007669"/>
    <property type="project" value="InterPro"/>
</dbReference>
<dbReference type="SUPFAM" id="SSF81296">
    <property type="entry name" value="E set domains"/>
    <property type="match status" value="1"/>
</dbReference>
<keyword evidence="7" id="KW-0624">Polysaccharide degradation</keyword>
<evidence type="ECO:0000256" key="4">
    <source>
        <dbReference type="ARBA" id="ARBA00022837"/>
    </source>
</evidence>
<dbReference type="GO" id="GO:0030245">
    <property type="term" value="P:cellulose catabolic process"/>
    <property type="evidence" value="ECO:0007669"/>
    <property type="project" value="UniProtKB-KW"/>
</dbReference>
<evidence type="ECO:0000259" key="8">
    <source>
        <dbReference type="PROSITE" id="PS51272"/>
    </source>
</evidence>
<dbReference type="NCBIfam" id="TIGR02543">
    <property type="entry name" value="List_Bact_rpt"/>
    <property type="match status" value="1"/>
</dbReference>
<dbReference type="InterPro" id="IPR001119">
    <property type="entry name" value="SLH_dom"/>
</dbReference>
<reference evidence="9 10" key="1">
    <citation type="submission" date="2019-04" db="EMBL/GenBank/DDBJ databases">
        <title>Cohnella sp. nov. isolated from preserved vegetables.</title>
        <authorList>
            <person name="Lin S.-Y."/>
            <person name="Hung M.-H."/>
            <person name="Young C.-C."/>
        </authorList>
    </citation>
    <scope>NUCLEOTIDE SEQUENCE [LARGE SCALE GENOMIC DNA]</scope>
    <source>
        <strain evidence="9 10">CC-MHH1044</strain>
    </source>
</reference>
<dbReference type="Gene3D" id="2.60.40.10">
    <property type="entry name" value="Immunoglobulins"/>
    <property type="match status" value="1"/>
</dbReference>
<dbReference type="PROSITE" id="PS00018">
    <property type="entry name" value="EF_HAND_1"/>
    <property type="match status" value="1"/>
</dbReference>
<dbReference type="OrthoDB" id="27389at2"/>
<dbReference type="EMBL" id="SSOB01000031">
    <property type="protein sequence ID" value="THF75484.1"/>
    <property type="molecule type" value="Genomic_DNA"/>
</dbReference>
<dbReference type="InterPro" id="IPR003644">
    <property type="entry name" value="Calx_beta"/>
</dbReference>
<dbReference type="Pfam" id="PF09479">
    <property type="entry name" value="Flg_new"/>
    <property type="match status" value="1"/>
</dbReference>
<dbReference type="InterPro" id="IPR014756">
    <property type="entry name" value="Ig_E-set"/>
</dbReference>